<dbReference type="GO" id="GO:0005524">
    <property type="term" value="F:ATP binding"/>
    <property type="evidence" value="ECO:0007669"/>
    <property type="project" value="UniProtKB-KW"/>
</dbReference>
<keyword evidence="8" id="KW-1185">Reference proteome</keyword>
<accession>A0A6P8KI88</accession>
<organism evidence="8 9">
    <name type="scientific">Drosophila mauritiana</name>
    <name type="common">Fruit fly</name>
    <dbReference type="NCBI Taxonomy" id="7226"/>
    <lineage>
        <taxon>Eukaryota</taxon>
        <taxon>Metazoa</taxon>
        <taxon>Ecdysozoa</taxon>
        <taxon>Arthropoda</taxon>
        <taxon>Hexapoda</taxon>
        <taxon>Insecta</taxon>
        <taxon>Pterygota</taxon>
        <taxon>Neoptera</taxon>
        <taxon>Endopterygota</taxon>
        <taxon>Diptera</taxon>
        <taxon>Brachycera</taxon>
        <taxon>Muscomorpha</taxon>
        <taxon>Ephydroidea</taxon>
        <taxon>Drosophilidae</taxon>
        <taxon>Drosophila</taxon>
        <taxon>Sophophora</taxon>
    </lineage>
</organism>
<dbReference type="GO" id="GO:0005737">
    <property type="term" value="C:cytoplasm"/>
    <property type="evidence" value="ECO:0007669"/>
    <property type="project" value="TreeGrafter"/>
</dbReference>
<gene>
    <name evidence="9" type="primary">LOC117146770</name>
</gene>
<dbReference type="GO" id="GO:0046854">
    <property type="term" value="P:phosphatidylinositol phosphate biosynthetic process"/>
    <property type="evidence" value="ECO:0007669"/>
    <property type="project" value="TreeGrafter"/>
</dbReference>
<evidence type="ECO:0000256" key="7">
    <source>
        <dbReference type="SAM" id="MobiDB-lite"/>
    </source>
</evidence>
<keyword evidence="4 6" id="KW-0418">Kinase</keyword>
<feature type="region of interest" description="Disordered" evidence="7">
    <location>
        <begin position="427"/>
        <end position="463"/>
    </location>
</feature>
<evidence type="ECO:0000313" key="9">
    <source>
        <dbReference type="RefSeq" id="XP_033169175.1"/>
    </source>
</evidence>
<dbReference type="FunFam" id="3.30.470.160:FF:000001">
    <property type="entry name" value="Kinase"/>
    <property type="match status" value="1"/>
</dbReference>
<comment type="similarity">
    <text evidence="1 6">Belongs to the inositol phosphokinase (IPK) family.</text>
</comment>
<dbReference type="GO" id="GO:0000828">
    <property type="term" value="F:inositol hexakisphosphate kinase activity"/>
    <property type="evidence" value="ECO:0007669"/>
    <property type="project" value="TreeGrafter"/>
</dbReference>
<evidence type="ECO:0000256" key="5">
    <source>
        <dbReference type="ARBA" id="ARBA00022840"/>
    </source>
</evidence>
<dbReference type="Proteomes" id="UP000515162">
    <property type="component" value="Chromosome X"/>
</dbReference>
<feature type="region of interest" description="Disordered" evidence="7">
    <location>
        <begin position="224"/>
        <end position="282"/>
    </location>
</feature>
<dbReference type="PANTHER" id="PTHR12400">
    <property type="entry name" value="INOSITOL POLYPHOSPHATE KINASE"/>
    <property type="match status" value="1"/>
</dbReference>
<keyword evidence="3" id="KW-0547">Nucleotide-binding</keyword>
<keyword evidence="5" id="KW-0067">ATP-binding</keyword>
<protein>
    <recommendedName>
        <fullName evidence="6">Kinase</fullName>
        <ecNumber evidence="6">2.7.-.-</ecNumber>
    </recommendedName>
</protein>
<dbReference type="InterPro" id="IPR038286">
    <property type="entry name" value="IPK_sf"/>
</dbReference>
<evidence type="ECO:0000256" key="6">
    <source>
        <dbReference type="RuleBase" id="RU363090"/>
    </source>
</evidence>
<feature type="region of interest" description="Disordered" evidence="7">
    <location>
        <begin position="881"/>
        <end position="908"/>
    </location>
</feature>
<sequence length="908" mass="99243">MFAGDSSGIFTYSSTRICLDASPIHPCEMMSACDGGTGTVSRTSDAPAFQFDVMPKITTSPSTSTTKASAARAKTKTTAIATTTTRRTVKIENKWTAAEATAFSYQRTTEQIGASARARARTKAAATARARATPTAAASNQRSGVGNPCEVASISELALRKAQLKAQFFGNQVAGLARESENSSNTRITRTTTYRTAYPSCKTERGKPVQQLIGQFQAMIVQQQQQQQLSNEGEPKTLPGATASNSDEGCNVTGGGLSPYSSDNEDNSLSPRQRKMKVTRCASSDSALGLDVDDGGMDVPLPPQRRMTLTVTDLPLRPALLPLAEPTALPDSPLTSPTGGGNPSVGVPTKVLLEERVVAAPGSRRESTQSSYSELGGSGLPLGVRYVRTPSVVVSDYSDDITACGISMEEMEYFRLQRARGQRRCSLEAGHHSHSAGHGAHGHGGSGAAGMSPGCGKDDGQSDVSAASSCSNLYYCGSTISALDGGECIVNGVRVALARKSSTQSSSLSLSDEEEEEDDDEDRDEQDRDEDDRDAEELLQEDYERGDRERERERQISELMAATQLGDRQRDRSKKSSGWRKIRNIVQWTPFFQTYKKQRYPWVQLAGHQGNFKAGPEPGTVLKKLCPKEEECFQILMHDLLRPYVPVYKGQVTSEDGELYLQLQDLLSDYVQPCVMDCKVGVRTYLEEELSKAKEKPKLRKDMYDKMIQIDSHAPTAEEHAAKAVTKPRYMVWRETISSTATLGFRIEGIKKSDGTSSKDFKTTKSREQIKLAFLEFLSGHPHILPRYIQRLRAIRATLAVSEFFQTHEVIGSSLLFVHDQTHASIWLIDFAKTVELPPQLRIDHYSAWKVGNHEDGYLIGINNLIDIFVELQASMEAEAHAQAQAEAIQSPVSGGDPSQETGEESKP</sequence>
<dbReference type="GO" id="GO:0005634">
    <property type="term" value="C:nucleus"/>
    <property type="evidence" value="ECO:0007669"/>
    <property type="project" value="TreeGrafter"/>
</dbReference>
<dbReference type="InterPro" id="IPR005522">
    <property type="entry name" value="IPK"/>
</dbReference>
<dbReference type="PANTHER" id="PTHR12400:SF97">
    <property type="entry name" value="KINASE"/>
    <property type="match status" value="1"/>
</dbReference>
<evidence type="ECO:0000256" key="4">
    <source>
        <dbReference type="ARBA" id="ARBA00022777"/>
    </source>
</evidence>
<dbReference type="GeneID" id="117146770"/>
<feature type="region of interest" description="Disordered" evidence="7">
    <location>
        <begin position="327"/>
        <end position="347"/>
    </location>
</feature>
<reference evidence="9" key="1">
    <citation type="submission" date="2025-08" db="UniProtKB">
        <authorList>
            <consortium name="RefSeq"/>
        </authorList>
    </citation>
    <scope>IDENTIFICATION</scope>
    <source>
        <strain evidence="9">Mau12</strain>
        <tissue evidence="9">Whole Body</tissue>
    </source>
</reference>
<dbReference type="Gene3D" id="3.30.470.160">
    <property type="entry name" value="Inositol polyphosphate kinase"/>
    <property type="match status" value="1"/>
</dbReference>
<name>A0A6P8KI88_DROMA</name>
<proteinExistence type="inferred from homology"/>
<evidence type="ECO:0000256" key="1">
    <source>
        <dbReference type="ARBA" id="ARBA00007374"/>
    </source>
</evidence>
<dbReference type="SUPFAM" id="SSF56104">
    <property type="entry name" value="SAICAR synthase-like"/>
    <property type="match status" value="1"/>
</dbReference>
<evidence type="ECO:0000313" key="8">
    <source>
        <dbReference type="Proteomes" id="UP000515162"/>
    </source>
</evidence>
<evidence type="ECO:0000256" key="2">
    <source>
        <dbReference type="ARBA" id="ARBA00022679"/>
    </source>
</evidence>
<feature type="compositionally biased region" description="Polar residues" evidence="7">
    <location>
        <begin position="259"/>
        <end position="271"/>
    </location>
</feature>
<feature type="compositionally biased region" description="Basic and acidic residues" evidence="7">
    <location>
        <begin position="542"/>
        <end position="554"/>
    </location>
</feature>
<dbReference type="AlphaFoldDB" id="A0A6P8KI88"/>
<evidence type="ECO:0000256" key="3">
    <source>
        <dbReference type="ARBA" id="ARBA00022741"/>
    </source>
</evidence>
<feature type="compositionally biased region" description="Polar residues" evidence="7">
    <location>
        <begin position="891"/>
        <end position="901"/>
    </location>
</feature>
<feature type="region of interest" description="Disordered" evidence="7">
    <location>
        <begin position="501"/>
        <end position="554"/>
    </location>
</feature>
<dbReference type="RefSeq" id="XP_033169175.1">
    <property type="nucleotide sequence ID" value="XM_033313284.1"/>
</dbReference>
<dbReference type="EC" id="2.7.-.-" evidence="6"/>
<feature type="compositionally biased region" description="Acidic residues" evidence="7">
    <location>
        <begin position="511"/>
        <end position="541"/>
    </location>
</feature>
<keyword evidence="2 6" id="KW-0808">Transferase</keyword>
<dbReference type="CTD" id="32285"/>
<dbReference type="Pfam" id="PF03770">
    <property type="entry name" value="IPK"/>
    <property type="match status" value="1"/>
</dbReference>
<dbReference type="GO" id="GO:0032958">
    <property type="term" value="P:inositol phosphate biosynthetic process"/>
    <property type="evidence" value="ECO:0007669"/>
    <property type="project" value="InterPro"/>
</dbReference>